<accession>Q2CG19</accession>
<protein>
    <submittedName>
        <fullName evidence="2">Uncharacterized protein</fullName>
    </submittedName>
</protein>
<dbReference type="EMBL" id="AAOT01000011">
    <property type="protein sequence ID" value="EAR51523.1"/>
    <property type="molecule type" value="Genomic_DNA"/>
</dbReference>
<proteinExistence type="predicted"/>
<dbReference type="Proteomes" id="UP000003635">
    <property type="component" value="Unassembled WGS sequence"/>
</dbReference>
<evidence type="ECO:0000313" key="3">
    <source>
        <dbReference type="Proteomes" id="UP000003635"/>
    </source>
</evidence>
<keyword evidence="3" id="KW-1185">Reference proteome</keyword>
<sequence>MLKCAAAMGAVASPATVEDTTTAATPRSPLGSRHGARRSAAKTATSATVAAKDIWKPGPVSSSGRRSSTITAATATARSVIARRSASTATSITATITKARSVATLPPESAR</sequence>
<dbReference type="HOGENOM" id="CLU_2155754_0_0_5"/>
<gene>
    <name evidence="2" type="ORF">OG2516_01351</name>
</gene>
<name>Q2CG19_OCEGH</name>
<comment type="caution">
    <text evidence="2">The sequence shown here is derived from an EMBL/GenBank/DDBJ whole genome shotgun (WGS) entry which is preliminary data.</text>
</comment>
<reference evidence="2 3" key="1">
    <citation type="journal article" date="2010" name="J. Bacteriol.">
        <title>Genome sequences of Oceanicola granulosus HTCC2516(T) and Oceanicola batsensis HTCC2597(TDelta).</title>
        <authorList>
            <person name="Thrash J.C."/>
            <person name="Cho J.C."/>
            <person name="Vergin K.L."/>
            <person name="Giovannoni S.J."/>
        </authorList>
    </citation>
    <scope>NUCLEOTIDE SEQUENCE [LARGE SCALE GENOMIC DNA]</scope>
    <source>
        <strain evidence="3">ATCC BAA-861 / DSM 15982 / KCTC 12143 / HTCC2516</strain>
    </source>
</reference>
<organism evidence="2 3">
    <name type="scientific">Oceanicola granulosus (strain ATCC BAA-861 / DSM 15982 / KCTC 12143 / HTCC2516)</name>
    <dbReference type="NCBI Taxonomy" id="314256"/>
    <lineage>
        <taxon>Bacteria</taxon>
        <taxon>Pseudomonadati</taxon>
        <taxon>Pseudomonadota</taxon>
        <taxon>Alphaproteobacteria</taxon>
        <taxon>Rhodobacterales</taxon>
        <taxon>Roseobacteraceae</taxon>
        <taxon>Oceanicola</taxon>
    </lineage>
</organism>
<evidence type="ECO:0000313" key="2">
    <source>
        <dbReference type="EMBL" id="EAR51523.1"/>
    </source>
</evidence>
<feature type="region of interest" description="Disordered" evidence="1">
    <location>
        <begin position="1"/>
        <end position="45"/>
    </location>
</feature>
<evidence type="ECO:0000256" key="1">
    <source>
        <dbReference type="SAM" id="MobiDB-lite"/>
    </source>
</evidence>
<dbReference type="AlphaFoldDB" id="Q2CG19"/>